<dbReference type="GO" id="GO:0016787">
    <property type="term" value="F:hydrolase activity"/>
    <property type="evidence" value="ECO:0007669"/>
    <property type="project" value="InterPro"/>
</dbReference>
<dbReference type="InterPro" id="IPR050955">
    <property type="entry name" value="Plant_Biomass_Hydrol_Est"/>
</dbReference>
<reference evidence="4 5" key="1">
    <citation type="submission" date="2019-02" db="EMBL/GenBank/DDBJ databases">
        <title>Deep-cultivation of Planctomycetes and their phenomic and genomic characterization uncovers novel biology.</title>
        <authorList>
            <person name="Wiegand S."/>
            <person name="Jogler M."/>
            <person name="Boedeker C."/>
            <person name="Pinto D."/>
            <person name="Vollmers J."/>
            <person name="Rivas-Marin E."/>
            <person name="Kohn T."/>
            <person name="Peeters S.H."/>
            <person name="Heuer A."/>
            <person name="Rast P."/>
            <person name="Oberbeckmann S."/>
            <person name="Bunk B."/>
            <person name="Jeske O."/>
            <person name="Meyerdierks A."/>
            <person name="Storesund J.E."/>
            <person name="Kallscheuer N."/>
            <person name="Luecker S."/>
            <person name="Lage O.M."/>
            <person name="Pohl T."/>
            <person name="Merkel B.J."/>
            <person name="Hornburger P."/>
            <person name="Mueller R.-W."/>
            <person name="Bruemmer F."/>
            <person name="Labrenz M."/>
            <person name="Spormann A.M."/>
            <person name="Op den Camp H."/>
            <person name="Overmann J."/>
            <person name="Amann R."/>
            <person name="Jetten M.S.M."/>
            <person name="Mascher T."/>
            <person name="Medema M.H."/>
            <person name="Devos D.P."/>
            <person name="Kaster A.-K."/>
            <person name="Ovreas L."/>
            <person name="Rohde M."/>
            <person name="Galperin M.Y."/>
            <person name="Jogler C."/>
        </authorList>
    </citation>
    <scope>NUCLEOTIDE SEQUENCE [LARGE SCALE GENOMIC DNA]</scope>
    <source>
        <strain evidence="4 5">Pan241w</strain>
    </source>
</reference>
<feature type="domain" description="Phospholipase/carboxylesterase/thioesterase" evidence="3">
    <location>
        <begin position="155"/>
        <end position="271"/>
    </location>
</feature>
<sequence length="288" mass="32746">MNKSDSNNTNASSHNASNLDIRFLLICLSVQLLINLLILPFIWEENAGRARRKLRYISPEVIAQFAKDQVFLDTPEGQFSLNYRLMKPKMSTAKTKYPLVIFLHGAGSRGDDNRIPLGSLPTQLSRQVWREKYPCFVLVPQCPRKRWWGELEMVELLHAALEKTLKEYENIDRSRIYLIGLSMGGNGCWSFAAYKPEIFAGVAPFCGQADPATASLLTKTPFWVVHGDADNVIDVSFSRNMVEAIQKENGNIIYHELPGVGHNCWSEAFQEPSAMMEWMFQQKKKTAK</sequence>
<dbReference type="Gene3D" id="3.40.50.1820">
    <property type="entry name" value="alpha/beta hydrolase"/>
    <property type="match status" value="1"/>
</dbReference>
<dbReference type="AlphaFoldDB" id="A0A517RP58"/>
<dbReference type="OrthoDB" id="9764953at2"/>
<dbReference type="Pfam" id="PF02230">
    <property type="entry name" value="Abhydrolase_2"/>
    <property type="match status" value="1"/>
</dbReference>
<keyword evidence="2" id="KW-0472">Membrane</keyword>
<feature type="transmembrane region" description="Helical" evidence="2">
    <location>
        <begin position="23"/>
        <end position="43"/>
    </location>
</feature>
<dbReference type="PANTHER" id="PTHR43037:SF1">
    <property type="entry name" value="BLL1128 PROTEIN"/>
    <property type="match status" value="1"/>
</dbReference>
<protein>
    <submittedName>
        <fullName evidence="4">Phospholipase/Carboxylesterase</fullName>
    </submittedName>
</protein>
<dbReference type="PANTHER" id="PTHR43037">
    <property type="entry name" value="UNNAMED PRODUCT-RELATED"/>
    <property type="match status" value="1"/>
</dbReference>
<keyword evidence="1" id="KW-0732">Signal</keyword>
<keyword evidence="5" id="KW-1185">Reference proteome</keyword>
<proteinExistence type="predicted"/>
<dbReference type="SUPFAM" id="SSF53474">
    <property type="entry name" value="alpha/beta-Hydrolases"/>
    <property type="match status" value="1"/>
</dbReference>
<evidence type="ECO:0000256" key="1">
    <source>
        <dbReference type="ARBA" id="ARBA00022729"/>
    </source>
</evidence>
<evidence type="ECO:0000259" key="3">
    <source>
        <dbReference type="Pfam" id="PF02230"/>
    </source>
</evidence>
<evidence type="ECO:0000313" key="5">
    <source>
        <dbReference type="Proteomes" id="UP000317171"/>
    </source>
</evidence>
<keyword evidence="2" id="KW-0812">Transmembrane</keyword>
<gene>
    <name evidence="4" type="ORF">Pan241w_58030</name>
</gene>
<dbReference type="Proteomes" id="UP000317171">
    <property type="component" value="Chromosome"/>
</dbReference>
<dbReference type="InterPro" id="IPR003140">
    <property type="entry name" value="PLipase/COase/thioEstase"/>
</dbReference>
<accession>A0A517RP58</accession>
<name>A0A517RP58_9PLAN</name>
<evidence type="ECO:0000256" key="2">
    <source>
        <dbReference type="SAM" id="Phobius"/>
    </source>
</evidence>
<dbReference type="InterPro" id="IPR029058">
    <property type="entry name" value="AB_hydrolase_fold"/>
</dbReference>
<evidence type="ECO:0000313" key="4">
    <source>
        <dbReference type="EMBL" id="QDT45676.1"/>
    </source>
</evidence>
<dbReference type="KEGG" id="gaz:Pan241w_58030"/>
<keyword evidence="2" id="KW-1133">Transmembrane helix</keyword>
<organism evidence="4 5">
    <name type="scientific">Gimesia alba</name>
    <dbReference type="NCBI Taxonomy" id="2527973"/>
    <lineage>
        <taxon>Bacteria</taxon>
        <taxon>Pseudomonadati</taxon>
        <taxon>Planctomycetota</taxon>
        <taxon>Planctomycetia</taxon>
        <taxon>Planctomycetales</taxon>
        <taxon>Planctomycetaceae</taxon>
        <taxon>Gimesia</taxon>
    </lineage>
</organism>
<dbReference type="EMBL" id="CP036269">
    <property type="protein sequence ID" value="QDT45676.1"/>
    <property type="molecule type" value="Genomic_DNA"/>
</dbReference>